<reference evidence="6" key="2">
    <citation type="journal article" date="2016" name="Cell Stress Chaperones">
        <title>A novel small heat shock protein of Haliotis discus hannai: characterization, structure modeling, and expression profiles under environmental stresses.</title>
        <authorList>
            <person name="Sun B.G."/>
            <person name="Hu Y.H."/>
        </authorList>
    </citation>
    <scope>NUCLEOTIDE SEQUENCE</scope>
</reference>
<keyword evidence="2" id="KW-0862">Zinc</keyword>
<evidence type="ECO:0000256" key="4">
    <source>
        <dbReference type="RuleBase" id="RU003616"/>
    </source>
</evidence>
<dbReference type="InterPro" id="IPR001436">
    <property type="entry name" value="Alpha-crystallin/sHSP_animal"/>
</dbReference>
<dbReference type="InterPro" id="IPR008978">
    <property type="entry name" value="HSP20-like_chaperone"/>
</dbReference>
<dbReference type="GO" id="GO:0005634">
    <property type="term" value="C:nucleus"/>
    <property type="evidence" value="ECO:0007669"/>
    <property type="project" value="TreeGrafter"/>
</dbReference>
<keyword evidence="2" id="KW-0479">Metal-binding</keyword>
<dbReference type="GO" id="GO:0005737">
    <property type="term" value="C:cytoplasm"/>
    <property type="evidence" value="ECO:0007669"/>
    <property type="project" value="TreeGrafter"/>
</dbReference>
<dbReference type="GO" id="GO:0046872">
    <property type="term" value="F:metal ion binding"/>
    <property type="evidence" value="ECO:0007669"/>
    <property type="project" value="UniProtKB-KW"/>
</dbReference>
<gene>
    <name evidence="6" type="primary">hsp20</name>
</gene>
<dbReference type="InterPro" id="IPR002068">
    <property type="entry name" value="A-crystallin/Hsp20_dom"/>
</dbReference>
<organism evidence="6">
    <name type="scientific">Haliotis discus hannai</name>
    <name type="common">Japanese abalone</name>
    <dbReference type="NCBI Taxonomy" id="42344"/>
    <lineage>
        <taxon>Eukaryota</taxon>
        <taxon>Metazoa</taxon>
        <taxon>Spiralia</taxon>
        <taxon>Lophotrochozoa</taxon>
        <taxon>Mollusca</taxon>
        <taxon>Gastropoda</taxon>
        <taxon>Vetigastropoda</taxon>
        <taxon>Lepetellida</taxon>
        <taxon>Haliotoidea</taxon>
        <taxon>Haliotidae</taxon>
        <taxon>Haliotis</taxon>
    </lineage>
</organism>
<dbReference type="Gene3D" id="2.60.40.790">
    <property type="match status" value="1"/>
</dbReference>
<feature type="domain" description="SHSP" evidence="5">
    <location>
        <begin position="57"/>
        <end position="168"/>
    </location>
</feature>
<dbReference type="EMBL" id="KT966742">
    <property type="protein sequence ID" value="AMX23358.1"/>
    <property type="molecule type" value="mRNA"/>
</dbReference>
<evidence type="ECO:0000313" key="6">
    <source>
        <dbReference type="EMBL" id="AMX23358.1"/>
    </source>
</evidence>
<dbReference type="CDD" id="cd06526">
    <property type="entry name" value="metazoan_ACD"/>
    <property type="match status" value="1"/>
</dbReference>
<dbReference type="SUPFAM" id="SSF49764">
    <property type="entry name" value="HSP20-like chaperones"/>
    <property type="match status" value="1"/>
</dbReference>
<evidence type="ECO:0000256" key="2">
    <source>
        <dbReference type="PIRSR" id="PIRSR036514-1"/>
    </source>
</evidence>
<feature type="binding site" evidence="2">
    <location>
        <position position="105"/>
    </location>
    <ligand>
        <name>Zn(2+)</name>
        <dbReference type="ChEBI" id="CHEBI:29105"/>
        <label>1</label>
    </ligand>
</feature>
<dbReference type="PANTHER" id="PTHR45640:SF26">
    <property type="entry name" value="RE23625P"/>
    <property type="match status" value="1"/>
</dbReference>
<sequence>MSLERVHIPALLDFHYFDDIFEDAHREFAKMHQDMRSATLRLTPPDQLIEGNNSHTQRLEAFMKPVVTNEDGSREFLLKLDVSTFKPEEIQVKTDGNELSIEAKHEDKNDTSRVFHQFSRHYTLPEGIVTEALASTLSKDGVLTIKAPFIADNAIEGPPSKKPALENQ</sequence>
<dbReference type="PROSITE" id="PS01031">
    <property type="entry name" value="SHSP"/>
    <property type="match status" value="1"/>
</dbReference>
<accession>A0A165BF35</accession>
<dbReference type="AlphaFoldDB" id="A0A165BF35"/>
<evidence type="ECO:0000256" key="3">
    <source>
        <dbReference type="PROSITE-ProRule" id="PRU00285"/>
    </source>
</evidence>
<name>A0A165BF35_HALDH</name>
<dbReference type="GO" id="GO:0051082">
    <property type="term" value="F:unfolded protein binding"/>
    <property type="evidence" value="ECO:0007669"/>
    <property type="project" value="TreeGrafter"/>
</dbReference>
<evidence type="ECO:0000256" key="1">
    <source>
        <dbReference type="PIRNR" id="PIRNR036514"/>
    </source>
</evidence>
<reference evidence="6" key="1">
    <citation type="submission" date="2015-10" db="EMBL/GenBank/DDBJ databases">
        <authorList>
            <person name="Gilbert D.G."/>
        </authorList>
    </citation>
    <scope>NUCLEOTIDE SEQUENCE</scope>
</reference>
<dbReference type="GO" id="GO:0042026">
    <property type="term" value="P:protein refolding"/>
    <property type="evidence" value="ECO:0007669"/>
    <property type="project" value="TreeGrafter"/>
</dbReference>
<proteinExistence type="evidence at transcript level"/>
<dbReference type="PANTHER" id="PTHR45640">
    <property type="entry name" value="HEAT SHOCK PROTEIN HSP-12.2-RELATED"/>
    <property type="match status" value="1"/>
</dbReference>
<dbReference type="Pfam" id="PF00011">
    <property type="entry name" value="HSP20"/>
    <property type="match status" value="1"/>
</dbReference>
<protein>
    <submittedName>
        <fullName evidence="6">Hsp20</fullName>
    </submittedName>
</protein>
<dbReference type="PRINTS" id="PR00299">
    <property type="entry name" value="ACRYSTALLIN"/>
</dbReference>
<dbReference type="GO" id="GO:0009408">
    <property type="term" value="P:response to heat"/>
    <property type="evidence" value="ECO:0007669"/>
    <property type="project" value="TreeGrafter"/>
</dbReference>
<comment type="similarity">
    <text evidence="1 3 4">Belongs to the small heat shock protein (HSP20) family.</text>
</comment>
<evidence type="ECO:0000259" key="5">
    <source>
        <dbReference type="PROSITE" id="PS01031"/>
    </source>
</evidence>
<dbReference type="InterPro" id="IPR055269">
    <property type="entry name" value="Alpha-crystallin/HSP_16"/>
</dbReference>
<dbReference type="PIRSF" id="PIRSF036514">
    <property type="entry name" value="Sm_HSP_B1"/>
    <property type="match status" value="1"/>
</dbReference>